<organism evidence="1 2">
    <name type="scientific">Vibrio maritimus</name>
    <dbReference type="NCBI Taxonomy" id="990268"/>
    <lineage>
        <taxon>Bacteria</taxon>
        <taxon>Pseudomonadati</taxon>
        <taxon>Pseudomonadota</taxon>
        <taxon>Gammaproteobacteria</taxon>
        <taxon>Vibrionales</taxon>
        <taxon>Vibrionaceae</taxon>
        <taxon>Vibrio</taxon>
    </lineage>
</organism>
<proteinExistence type="predicted"/>
<accession>A0A090SEG3</accession>
<protein>
    <submittedName>
        <fullName evidence="1">Uncharacterized protein</fullName>
    </submittedName>
</protein>
<dbReference type="Proteomes" id="UP000029228">
    <property type="component" value="Unassembled WGS sequence"/>
</dbReference>
<keyword evidence="2" id="KW-1185">Reference proteome</keyword>
<reference evidence="1 2" key="2">
    <citation type="submission" date="2014-09" db="EMBL/GenBank/DDBJ databases">
        <authorList>
            <consortium name="NBRP consortium"/>
            <person name="Sawabe T."/>
            <person name="Meirelles P."/>
            <person name="Nakanishi M."/>
            <person name="Sayaka M."/>
            <person name="Hattori M."/>
            <person name="Ohkuma M."/>
        </authorList>
    </citation>
    <scope>NUCLEOTIDE SEQUENCE [LARGE SCALE GENOMIC DNA]</scope>
    <source>
        <strain evidence="2">JCM19235</strain>
    </source>
</reference>
<dbReference type="AlphaFoldDB" id="A0A090SEG3"/>
<evidence type="ECO:0000313" key="2">
    <source>
        <dbReference type="Proteomes" id="UP000029228"/>
    </source>
</evidence>
<dbReference type="EMBL" id="BBMR01000002">
    <property type="protein sequence ID" value="GAL17897.1"/>
    <property type="molecule type" value="Genomic_DNA"/>
</dbReference>
<gene>
    <name evidence="1" type="ORF">JCM19235_6450</name>
</gene>
<sequence>MLVSRSIKAMLIVRLNDEVIASAIVGARLTSVFSFDTVFSKK</sequence>
<name>A0A090SEG3_9VIBR</name>
<reference evidence="1 2" key="1">
    <citation type="submission" date="2014-09" db="EMBL/GenBank/DDBJ databases">
        <title>Vibrio maritimus JCM 19235. (C45) whole genome shotgun sequence.</title>
        <authorList>
            <person name="Sawabe T."/>
            <person name="Meirelles P."/>
            <person name="Nakanishi M."/>
            <person name="Sayaka M."/>
            <person name="Hattori M."/>
            <person name="Ohkuma M."/>
        </authorList>
    </citation>
    <scope>NUCLEOTIDE SEQUENCE [LARGE SCALE GENOMIC DNA]</scope>
    <source>
        <strain evidence="2">JCM19235</strain>
    </source>
</reference>
<evidence type="ECO:0000313" key="1">
    <source>
        <dbReference type="EMBL" id="GAL17897.1"/>
    </source>
</evidence>
<comment type="caution">
    <text evidence="1">The sequence shown here is derived from an EMBL/GenBank/DDBJ whole genome shotgun (WGS) entry which is preliminary data.</text>
</comment>